<evidence type="ECO:0000313" key="4">
    <source>
        <dbReference type="Proteomes" id="UP000054564"/>
    </source>
</evidence>
<sequence length="718" mass="81519">MAWHAFLILSSLCIPCQSMDDFDFGFGFDWHDEPPTLDDVLAPFGSAPVPVPHPSGVADQLSIPLHHAGRSLQPGIHPDGGDEYTQHSHWAGSSYQEPRVDKSPQNEMAEVEEFYHHQLDPTITSSSSSSLRPTIVHENTTPSTPPNRVETLPPSQNIPHHIINQSEENIIIRPQDHILVENLPLNGHPQQPGPPTVDMSVSEQLPEPPTGVGKSRVGGRDNPRKQQPPPIMVDRLSPLGTAESVRRSADPVHRLPCRCCRIHARTCLDFGPSSPKRQKGQAVNRVCHHIPHSHSLNRCHHTNLLPSHQRTLQLPRTSNPLSTAEMAENIPGRTAEMRTRTPLVINNLHSGPLHHACMCRMHTALDRDKRRTNKRLHAASVDPIHMERLRAGLPYYCQHGQGNRYHTPGPPRVDRYPTPNLGPQSHRIDDEDIMNTGINRHYPRLIPAAHYPIHPREPTAHHSGIPFTRLIFSAQVFNIDPKSQKDQRIIGVIVSLIDQHKKVLFIDEMDTDEAYRKFIHVHQASQPSNNNLPENGHLSALPVSINGRKLVSESTHIYWSQRGLWRRYYQHKSGLDFRDLDLQDHLGLQSDDLIDRLLLFVLYIDILTSVIVSLDPSVSDNHDNSDHIKNAVSHFPSILKSLSNTSGSPSSSKRRKRKRVSIVWECIEKWIVMDDDHRRLRKILFSHRHKQVSRPFFDLLFCYSIVHLNHWVVGNYIP</sequence>
<dbReference type="EMBL" id="AJIL01000261">
    <property type="protein sequence ID" value="KNE90371.1"/>
    <property type="molecule type" value="Genomic_DNA"/>
</dbReference>
<feature type="signal peptide" evidence="2">
    <location>
        <begin position="1"/>
        <end position="18"/>
    </location>
</feature>
<dbReference type="AlphaFoldDB" id="A0A0L0UTV5"/>
<keyword evidence="2" id="KW-0732">Signal</keyword>
<accession>A0A0L0UTV5</accession>
<evidence type="ECO:0000256" key="1">
    <source>
        <dbReference type="SAM" id="MobiDB-lite"/>
    </source>
</evidence>
<evidence type="ECO:0000256" key="2">
    <source>
        <dbReference type="SAM" id="SignalP"/>
    </source>
</evidence>
<comment type="caution">
    <text evidence="3">The sequence shown here is derived from an EMBL/GenBank/DDBJ whole genome shotgun (WGS) entry which is preliminary data.</text>
</comment>
<organism evidence="3 4">
    <name type="scientific">Puccinia striiformis f. sp. tritici PST-78</name>
    <dbReference type="NCBI Taxonomy" id="1165861"/>
    <lineage>
        <taxon>Eukaryota</taxon>
        <taxon>Fungi</taxon>
        <taxon>Dikarya</taxon>
        <taxon>Basidiomycota</taxon>
        <taxon>Pucciniomycotina</taxon>
        <taxon>Pucciniomycetes</taxon>
        <taxon>Pucciniales</taxon>
        <taxon>Pucciniaceae</taxon>
        <taxon>Puccinia</taxon>
    </lineage>
</organism>
<protein>
    <submittedName>
        <fullName evidence="3">Uncharacterized protein</fullName>
    </submittedName>
</protein>
<dbReference type="Proteomes" id="UP000054564">
    <property type="component" value="Unassembled WGS sequence"/>
</dbReference>
<feature type="region of interest" description="Disordered" evidence="1">
    <location>
        <begin position="121"/>
        <end position="149"/>
    </location>
</feature>
<keyword evidence="4" id="KW-1185">Reference proteome</keyword>
<evidence type="ECO:0000313" key="3">
    <source>
        <dbReference type="EMBL" id="KNE90371.1"/>
    </source>
</evidence>
<gene>
    <name evidence="3" type="ORF">PSTG_16196</name>
</gene>
<feature type="chain" id="PRO_5005549039" evidence="2">
    <location>
        <begin position="19"/>
        <end position="718"/>
    </location>
</feature>
<reference evidence="4" key="1">
    <citation type="submission" date="2014-03" db="EMBL/GenBank/DDBJ databases">
        <title>The Genome Sequence of Puccinia striiformis f. sp. tritici PST-78.</title>
        <authorList>
            <consortium name="The Broad Institute Genome Sequencing Platform"/>
            <person name="Cuomo C."/>
            <person name="Hulbert S."/>
            <person name="Chen X."/>
            <person name="Walker B."/>
            <person name="Young S.K."/>
            <person name="Zeng Q."/>
            <person name="Gargeya S."/>
            <person name="Fitzgerald M."/>
            <person name="Haas B."/>
            <person name="Abouelleil A."/>
            <person name="Alvarado L."/>
            <person name="Arachchi H.M."/>
            <person name="Berlin A.M."/>
            <person name="Chapman S.B."/>
            <person name="Goldberg J."/>
            <person name="Griggs A."/>
            <person name="Gujja S."/>
            <person name="Hansen M."/>
            <person name="Howarth C."/>
            <person name="Imamovic A."/>
            <person name="Larimer J."/>
            <person name="McCowan C."/>
            <person name="Montmayeur A."/>
            <person name="Murphy C."/>
            <person name="Neiman D."/>
            <person name="Pearson M."/>
            <person name="Priest M."/>
            <person name="Roberts A."/>
            <person name="Saif S."/>
            <person name="Shea T."/>
            <person name="Sisk P."/>
            <person name="Sykes S."/>
            <person name="Wortman J."/>
            <person name="Nusbaum C."/>
            <person name="Birren B."/>
        </authorList>
    </citation>
    <scope>NUCLEOTIDE SEQUENCE [LARGE SCALE GENOMIC DNA]</scope>
    <source>
        <strain evidence="4">race PST-78</strain>
    </source>
</reference>
<name>A0A0L0UTV5_9BASI</name>
<feature type="region of interest" description="Disordered" evidence="1">
    <location>
        <begin position="185"/>
        <end position="237"/>
    </location>
</feature>
<proteinExistence type="predicted"/>
<dbReference type="OrthoDB" id="10670227at2759"/>